<evidence type="ECO:0000256" key="6">
    <source>
        <dbReference type="ARBA" id="ARBA00022516"/>
    </source>
</evidence>
<feature type="transmembrane region" description="Helical" evidence="17">
    <location>
        <begin position="7"/>
        <end position="27"/>
    </location>
</feature>
<dbReference type="Proteomes" id="UP000031627">
    <property type="component" value="Chromosome"/>
</dbReference>
<comment type="catalytic activity">
    <reaction evidence="14">
        <text>a CDP-1,2-diacyl-sn-glycerol + sn-glycerol 3-phosphate = a 1,2-diacyl-sn-glycero-3-phospho-(1'-sn-glycero-3'-phosphate) + CMP + H(+)</text>
        <dbReference type="Rhea" id="RHEA:12593"/>
        <dbReference type="ChEBI" id="CHEBI:15378"/>
        <dbReference type="ChEBI" id="CHEBI:57597"/>
        <dbReference type="ChEBI" id="CHEBI:58332"/>
        <dbReference type="ChEBI" id="CHEBI:60110"/>
        <dbReference type="ChEBI" id="CHEBI:60377"/>
        <dbReference type="EC" id="2.7.8.5"/>
    </reaction>
</comment>
<dbReference type="EC" id="2.7.8.5" evidence="4 15"/>
<evidence type="ECO:0000256" key="1">
    <source>
        <dbReference type="ARBA" id="ARBA00004141"/>
    </source>
</evidence>
<evidence type="ECO:0000256" key="2">
    <source>
        <dbReference type="ARBA" id="ARBA00005042"/>
    </source>
</evidence>
<keyword evidence="12" id="KW-0594">Phospholipid biosynthesis</keyword>
<comment type="similarity">
    <text evidence="3 16">Belongs to the CDP-alcohol phosphatidyltransferase class-I family.</text>
</comment>
<dbReference type="PROSITE" id="PS00379">
    <property type="entry name" value="CDP_ALCOHOL_P_TRANSF"/>
    <property type="match status" value="1"/>
</dbReference>
<dbReference type="InterPro" id="IPR000462">
    <property type="entry name" value="CDP-OH_P_trans"/>
</dbReference>
<proteinExistence type="inferred from homology"/>
<reference evidence="19" key="1">
    <citation type="submission" date="2013-11" db="EMBL/GenBank/DDBJ databases">
        <title>Symbiont-containing voluminous jelly as an extraordinary maternal gift for overwintering insect nymphs.</title>
        <authorList>
            <person name="Kaiwa N."/>
            <person name="Hosokawa T."/>
            <person name="Nikoh N."/>
            <person name="Meng X.Y."/>
            <person name="Tanahashi M."/>
            <person name="Moriyama M."/>
            <person name="Maeda T."/>
            <person name="Yamaguchi K."/>
            <person name="Shigenobu S."/>
            <person name="Ito M."/>
            <person name="Fukatsu T."/>
        </authorList>
    </citation>
    <scope>NUCLEOTIDE SEQUENCE [LARGE SCALE GENOMIC DNA]</scope>
    <source>
        <strain evidence="19">UwTKB</strain>
    </source>
</reference>
<evidence type="ECO:0000313" key="19">
    <source>
        <dbReference type="Proteomes" id="UP000031627"/>
    </source>
</evidence>
<evidence type="ECO:0000256" key="16">
    <source>
        <dbReference type="RuleBase" id="RU003750"/>
    </source>
</evidence>
<keyword evidence="19" id="KW-1185">Reference proteome</keyword>
<dbReference type="InterPro" id="IPR043130">
    <property type="entry name" value="CDP-OH_PTrfase_TM_dom"/>
</dbReference>
<evidence type="ECO:0000256" key="15">
    <source>
        <dbReference type="NCBIfam" id="TIGR00560"/>
    </source>
</evidence>
<evidence type="ECO:0000256" key="8">
    <source>
        <dbReference type="ARBA" id="ARBA00022692"/>
    </source>
</evidence>
<evidence type="ECO:0000256" key="13">
    <source>
        <dbReference type="ARBA" id="ARBA00023264"/>
    </source>
</evidence>
<dbReference type="PANTHER" id="PTHR14269:SF62">
    <property type="entry name" value="CDP-DIACYLGLYCEROL--GLYCEROL-3-PHOSPHATE 3-PHOSPHATIDYLTRANSFERASE 1, CHLOROPLASTIC"/>
    <property type="match status" value="1"/>
</dbReference>
<evidence type="ECO:0000256" key="5">
    <source>
        <dbReference type="ARBA" id="ARBA00014944"/>
    </source>
</evidence>
<keyword evidence="11 17" id="KW-0472">Membrane</keyword>
<gene>
    <name evidence="18" type="primary">pgsA</name>
    <name evidence="18" type="ORF">TGUWTKB_1770</name>
</gene>
<dbReference type="GO" id="GO:0046474">
    <property type="term" value="P:glycerophospholipid biosynthetic process"/>
    <property type="evidence" value="ECO:0007669"/>
    <property type="project" value="TreeGrafter"/>
</dbReference>
<dbReference type="Pfam" id="PF01066">
    <property type="entry name" value="CDP-OH_P_transf"/>
    <property type="match status" value="1"/>
</dbReference>
<name>A0A090ARK6_9ENTR</name>
<dbReference type="PIRSF" id="PIRSF000847">
    <property type="entry name" value="Phos_ph_gly_syn"/>
    <property type="match status" value="1"/>
</dbReference>
<dbReference type="RefSeq" id="WP_041062614.1">
    <property type="nucleotide sequence ID" value="NZ_AP014521.1"/>
</dbReference>
<comment type="pathway">
    <text evidence="2">Phospholipid metabolism; phosphatidylglycerol biosynthesis; phosphatidylglycerol from CDP-diacylglycerol: step 1/2.</text>
</comment>
<dbReference type="Gene3D" id="1.20.120.1760">
    <property type="match status" value="1"/>
</dbReference>
<feature type="transmembrane region" description="Helical" evidence="17">
    <location>
        <begin position="150"/>
        <end position="174"/>
    </location>
</feature>
<dbReference type="InterPro" id="IPR048254">
    <property type="entry name" value="CDP_ALCOHOL_P_TRANSF_CS"/>
</dbReference>
<dbReference type="AlphaFoldDB" id="A0A090ARK6"/>
<comment type="subcellular location">
    <subcellularLocation>
        <location evidence="1">Membrane</location>
        <topology evidence="1">Multi-pass membrane protein</topology>
    </subcellularLocation>
</comment>
<evidence type="ECO:0000256" key="12">
    <source>
        <dbReference type="ARBA" id="ARBA00023209"/>
    </source>
</evidence>
<evidence type="ECO:0000313" key="18">
    <source>
        <dbReference type="EMBL" id="BAP58425.1"/>
    </source>
</evidence>
<dbReference type="PANTHER" id="PTHR14269">
    <property type="entry name" value="CDP-DIACYLGLYCEROL--GLYCEROL-3-PHOSPHATE 3-PHOSPHATIDYLTRANSFERASE-RELATED"/>
    <property type="match status" value="1"/>
</dbReference>
<dbReference type="STRING" id="1410383.TGUWTKB_1770"/>
<dbReference type="HOGENOM" id="CLU_051314_2_1_6"/>
<keyword evidence="8 17" id="KW-0812">Transmembrane</keyword>
<keyword evidence="7 16" id="KW-0808">Transferase</keyword>
<evidence type="ECO:0000256" key="4">
    <source>
        <dbReference type="ARBA" id="ARBA00013170"/>
    </source>
</evidence>
<dbReference type="GO" id="GO:0008444">
    <property type="term" value="F:CDP-diacylglycerol-glycerol-3-phosphate 3-phosphatidyltransferase activity"/>
    <property type="evidence" value="ECO:0007669"/>
    <property type="project" value="UniProtKB-UniRule"/>
</dbReference>
<dbReference type="GO" id="GO:0005886">
    <property type="term" value="C:plasma membrane"/>
    <property type="evidence" value="ECO:0007669"/>
    <property type="project" value="TreeGrafter"/>
</dbReference>
<accession>A0A090ARK6</accession>
<keyword evidence="10" id="KW-0443">Lipid metabolism</keyword>
<evidence type="ECO:0000256" key="14">
    <source>
        <dbReference type="ARBA" id="ARBA00048586"/>
    </source>
</evidence>
<reference evidence="18 19" key="2">
    <citation type="journal article" date="2014" name="Curr. Biol.">
        <title>Symbiont-Supplemented Maternal Investment Underpinning Host's Ecological Adaptation.</title>
        <authorList>
            <person name="Kaiwa N."/>
            <person name="Hosokawa T."/>
            <person name="Nikoh N."/>
            <person name="Tanahashi M."/>
            <person name="Moriyama M."/>
            <person name="Meng X.Y."/>
            <person name="Maeda T."/>
            <person name="Yamaguchi K."/>
            <person name="Shigenobu S."/>
            <person name="Ito M."/>
            <person name="Fukatsu T."/>
        </authorList>
    </citation>
    <scope>NUCLEOTIDE SEQUENCE [LARGE SCALE GENOMIC DNA]</scope>
    <source>
        <strain evidence="18 19">UwTKB</strain>
    </source>
</reference>
<evidence type="ECO:0000256" key="11">
    <source>
        <dbReference type="ARBA" id="ARBA00023136"/>
    </source>
</evidence>
<dbReference type="EMBL" id="AP014521">
    <property type="protein sequence ID" value="BAP58425.1"/>
    <property type="molecule type" value="Genomic_DNA"/>
</dbReference>
<dbReference type="NCBIfam" id="TIGR00560">
    <property type="entry name" value="pgsA"/>
    <property type="match status" value="1"/>
</dbReference>
<evidence type="ECO:0000256" key="3">
    <source>
        <dbReference type="ARBA" id="ARBA00010441"/>
    </source>
</evidence>
<dbReference type="OrthoDB" id="9796672at2"/>
<keyword evidence="13" id="KW-1208">Phospholipid metabolism</keyword>
<dbReference type="KEGG" id="sbw:TGUWTKB_1770"/>
<organism evidence="18 19">
    <name type="scientific">Candidatus Tachikawaea gelatinosa</name>
    <dbReference type="NCBI Taxonomy" id="1410383"/>
    <lineage>
        <taxon>Bacteria</taxon>
        <taxon>Pseudomonadati</taxon>
        <taxon>Pseudomonadota</taxon>
        <taxon>Gammaproteobacteria</taxon>
        <taxon>Enterobacterales</taxon>
        <taxon>Enterobacteriaceae</taxon>
        <taxon>Candidatus Tachikawaea</taxon>
    </lineage>
</organism>
<dbReference type="InterPro" id="IPR004570">
    <property type="entry name" value="Phosphatidylglycerol_P_synth"/>
</dbReference>
<protein>
    <recommendedName>
        <fullName evidence="5 15">CDP-diacylglycerol--glycerol-3-phosphate 3-phosphatidyltransferase</fullName>
        <ecNumber evidence="4 15">2.7.8.5</ecNumber>
    </recommendedName>
</protein>
<evidence type="ECO:0000256" key="10">
    <source>
        <dbReference type="ARBA" id="ARBA00023098"/>
    </source>
</evidence>
<evidence type="ECO:0000256" key="9">
    <source>
        <dbReference type="ARBA" id="ARBA00022989"/>
    </source>
</evidence>
<sequence length="181" mass="21128">MQINIPTYITFFRIALIPFFVLTFYLPFTWAKLATILIFSLAAITDWMDGFLARYLKQITHFGTLFDPVADKIIVTITFFLIVEHFHSLFVTIPSAIILIREIIVSALREWMADVGKRKVIAVFWMSKIKTFIQMLSLIILLARPNNFDIMFSVGIFFLYISAFITVFSMCIYLKTTFRHL</sequence>
<keyword evidence="6" id="KW-0444">Lipid biosynthesis</keyword>
<evidence type="ECO:0000256" key="7">
    <source>
        <dbReference type="ARBA" id="ARBA00022679"/>
    </source>
</evidence>
<evidence type="ECO:0000256" key="17">
    <source>
        <dbReference type="SAM" id="Phobius"/>
    </source>
</evidence>
<dbReference type="InterPro" id="IPR050324">
    <property type="entry name" value="CDP-alcohol_PTase-I"/>
</dbReference>
<keyword evidence="9 17" id="KW-1133">Transmembrane helix</keyword>
<feature type="transmembrane region" description="Helical" evidence="17">
    <location>
        <begin position="120"/>
        <end position="144"/>
    </location>
</feature>